<evidence type="ECO:0000256" key="2">
    <source>
        <dbReference type="ARBA" id="ARBA00022801"/>
    </source>
</evidence>
<feature type="region of interest" description="Disordered" evidence="3">
    <location>
        <begin position="1"/>
        <end position="24"/>
    </location>
</feature>
<gene>
    <name evidence="5" type="ORF">EYC80_005848</name>
</gene>
<dbReference type="OrthoDB" id="408631at2759"/>
<keyword evidence="6" id="KW-1185">Reference proteome</keyword>
<organism evidence="5 6">
    <name type="scientific">Monilinia laxa</name>
    <name type="common">Brown rot fungus</name>
    <name type="synonym">Sclerotinia laxa</name>
    <dbReference type="NCBI Taxonomy" id="61186"/>
    <lineage>
        <taxon>Eukaryota</taxon>
        <taxon>Fungi</taxon>
        <taxon>Dikarya</taxon>
        <taxon>Ascomycota</taxon>
        <taxon>Pezizomycotina</taxon>
        <taxon>Leotiomycetes</taxon>
        <taxon>Helotiales</taxon>
        <taxon>Sclerotiniaceae</taxon>
        <taxon>Monilinia</taxon>
    </lineage>
</organism>
<name>A0A5N6KFH2_MONLA</name>
<dbReference type="InterPro" id="IPR019826">
    <property type="entry name" value="Carboxylesterase_B_AS"/>
</dbReference>
<evidence type="ECO:0000259" key="4">
    <source>
        <dbReference type="PROSITE" id="PS50097"/>
    </source>
</evidence>
<feature type="compositionally biased region" description="Polar residues" evidence="3">
    <location>
        <begin position="1"/>
        <end position="14"/>
    </location>
</feature>
<dbReference type="InterPro" id="IPR029058">
    <property type="entry name" value="AB_hydrolase_fold"/>
</dbReference>
<dbReference type="Gene3D" id="3.30.710.10">
    <property type="entry name" value="Potassium Channel Kv1.1, Chain A"/>
    <property type="match status" value="1"/>
</dbReference>
<feature type="region of interest" description="Disordered" evidence="3">
    <location>
        <begin position="144"/>
        <end position="204"/>
    </location>
</feature>
<dbReference type="InterPro" id="IPR000210">
    <property type="entry name" value="BTB/POZ_dom"/>
</dbReference>
<accession>A0A5N6KFH2</accession>
<evidence type="ECO:0000313" key="6">
    <source>
        <dbReference type="Proteomes" id="UP000326757"/>
    </source>
</evidence>
<dbReference type="Pfam" id="PF00135">
    <property type="entry name" value="COesterase"/>
    <property type="match status" value="1"/>
</dbReference>
<dbReference type="AlphaFoldDB" id="A0A5N6KFH2"/>
<evidence type="ECO:0000256" key="1">
    <source>
        <dbReference type="ARBA" id="ARBA00005964"/>
    </source>
</evidence>
<dbReference type="Proteomes" id="UP000326757">
    <property type="component" value="Unassembled WGS sequence"/>
</dbReference>
<dbReference type="SUPFAM" id="SSF54695">
    <property type="entry name" value="POZ domain"/>
    <property type="match status" value="1"/>
</dbReference>
<sequence>MAGRSATSRTNRGETSLDAAMRAPSTTTPDVVVLSFLDEEKKIKEVADPKKDLWVSSLDGRYSSPMIPIRVGAHAQTFYVHRDILTKSEYFRKALDGEFKEAAAQAIDLPEEDPTLFEFVIAFLYESKYSPLRPVAEIIVVEPEKGKGREHDDDGNASGSDDGTDSGTASDESARSRRRRESRRRRQDRAWEQRQRKEPGRHRPDCNCASCTLESFGPTCWNCGVTRRIPPPRNRWINGMPPPPQPMQVVGRNGYPQPPGPRDRRRGSRNNTVDEPPAEERMSQEDLRTWSIAYSISVDVYVCAERYLMQDFKSCVAAFIVNNFEVAGSDAALPSVLNSCKTLYDGVSSMDPLLKKVFARVGFLQARLWKRYPEETSSFFLDNPELSTLILKEMAERREEDVKDDLPAMDRPPLPSSPREDMIIQDYRRHLPQRWAPQPPLPITNGTYNSTQTFPACPQKGTVGSEDCLYLSLYSRPWTTGQPSRPVMVVFFGGGFIQGGGSQAVPPSAYPILNVSSQNDILFVYPNYRVNTFGFLPGKEIAEDEYSDLNPGLLDQRAVLEWVNKYIEQFGGDRDNVGIWGQSAGAGSVVAQVLATSEEVTSSLFNRALASSPFWPKTYNYDAPQAQAIYNTMTNLTNCNGAINGTLQCLKSLDWKVLAEAALVVAASHTWNTSSYTWAPVIDGRFLKRTLSEATVNAVGGNGGRGQIKILGGWGENFVPSALQNATDTGTPPFNSTTASFNNWLSGFLPSFSPSQLDAIRATYPESGTAEEFPTYNTSYARAGLIYRDSVLACPALWISRAASEAGWLGEYTISPAKHGSDTIYWNQVNAVQKSQPAIYQGYAGALASFMATGDPNAHKMANATQPGVPALTSDTQFVVASAGLENVAIDGGEQSLEKRCRVSITPNFLHSCTRFSRLSVHIRGTPDLHLVFHHFESYPSFFVLACDYPSSPASSSYLSSPRITSRKQL</sequence>
<feature type="compositionally biased region" description="Basic residues" evidence="3">
    <location>
        <begin position="176"/>
        <end position="187"/>
    </location>
</feature>
<dbReference type="SUPFAM" id="SSF53474">
    <property type="entry name" value="alpha/beta-Hydrolases"/>
    <property type="match status" value="1"/>
</dbReference>
<comment type="similarity">
    <text evidence="1">Belongs to the type-B carboxylesterase/lipase family.</text>
</comment>
<dbReference type="CDD" id="cd18186">
    <property type="entry name" value="BTB_POZ_ZBTB_KLHL-like"/>
    <property type="match status" value="1"/>
</dbReference>
<dbReference type="InterPro" id="IPR011333">
    <property type="entry name" value="SKP1/BTB/POZ_sf"/>
</dbReference>
<feature type="compositionally biased region" description="Low complexity" evidence="3">
    <location>
        <begin position="156"/>
        <end position="171"/>
    </location>
</feature>
<dbReference type="EMBL" id="VIGI01000003">
    <property type="protein sequence ID" value="KAB8302437.1"/>
    <property type="molecule type" value="Genomic_DNA"/>
</dbReference>
<dbReference type="PROSITE" id="PS00122">
    <property type="entry name" value="CARBOXYLESTERASE_B_1"/>
    <property type="match status" value="1"/>
</dbReference>
<dbReference type="PANTHER" id="PTHR47843:SF6">
    <property type="entry name" value="BTB DOMAIN-CONTAINING PROTEIN"/>
    <property type="match status" value="1"/>
</dbReference>
<feature type="compositionally biased region" description="Basic and acidic residues" evidence="3">
    <location>
        <begin position="188"/>
        <end position="204"/>
    </location>
</feature>
<evidence type="ECO:0000313" key="5">
    <source>
        <dbReference type="EMBL" id="KAB8302437.1"/>
    </source>
</evidence>
<feature type="domain" description="BTB" evidence="4">
    <location>
        <begin position="65"/>
        <end position="133"/>
    </location>
</feature>
<dbReference type="GO" id="GO:0016787">
    <property type="term" value="F:hydrolase activity"/>
    <property type="evidence" value="ECO:0007669"/>
    <property type="project" value="UniProtKB-KW"/>
</dbReference>
<evidence type="ECO:0000256" key="3">
    <source>
        <dbReference type="SAM" id="MobiDB-lite"/>
    </source>
</evidence>
<proteinExistence type="inferred from homology"/>
<feature type="region of interest" description="Disordered" evidence="3">
    <location>
        <begin position="400"/>
        <end position="419"/>
    </location>
</feature>
<protein>
    <recommendedName>
        <fullName evidence="4">BTB domain-containing protein</fullName>
    </recommendedName>
</protein>
<keyword evidence="2" id="KW-0378">Hydrolase</keyword>
<dbReference type="PROSITE" id="PS00941">
    <property type="entry name" value="CARBOXYLESTERASE_B_2"/>
    <property type="match status" value="1"/>
</dbReference>
<dbReference type="InterPro" id="IPR002018">
    <property type="entry name" value="CarbesteraseB"/>
</dbReference>
<reference evidence="5 6" key="1">
    <citation type="submission" date="2019-06" db="EMBL/GenBank/DDBJ databases">
        <title>Genome Sequence of the Brown Rot Fungal Pathogen Monilinia laxa.</title>
        <authorList>
            <person name="De Miccolis Angelini R.M."/>
            <person name="Landi L."/>
            <person name="Abate D."/>
            <person name="Pollastro S."/>
            <person name="Romanazzi G."/>
            <person name="Faretra F."/>
        </authorList>
    </citation>
    <scope>NUCLEOTIDE SEQUENCE [LARGE SCALE GENOMIC DNA]</scope>
    <source>
        <strain evidence="5 6">Mlax316</strain>
    </source>
</reference>
<dbReference type="PANTHER" id="PTHR47843">
    <property type="entry name" value="BTB DOMAIN-CONTAINING PROTEIN-RELATED"/>
    <property type="match status" value="1"/>
</dbReference>
<feature type="region of interest" description="Disordered" evidence="3">
    <location>
        <begin position="234"/>
        <end position="282"/>
    </location>
</feature>
<dbReference type="Pfam" id="PF00651">
    <property type="entry name" value="BTB"/>
    <property type="match status" value="1"/>
</dbReference>
<dbReference type="FunFam" id="3.40.50.1820:FF:000299">
    <property type="entry name" value="Carboxylic ester hydrolase"/>
    <property type="match status" value="1"/>
</dbReference>
<comment type="caution">
    <text evidence="5">The sequence shown here is derived from an EMBL/GenBank/DDBJ whole genome shotgun (WGS) entry which is preliminary data.</text>
</comment>
<dbReference type="Gene3D" id="3.40.50.1820">
    <property type="entry name" value="alpha/beta hydrolase"/>
    <property type="match status" value="1"/>
</dbReference>
<dbReference type="InterPro" id="IPR019819">
    <property type="entry name" value="Carboxylesterase_B_CS"/>
</dbReference>
<feature type="compositionally biased region" description="Basic and acidic residues" evidence="3">
    <location>
        <begin position="144"/>
        <end position="154"/>
    </location>
</feature>
<dbReference type="PROSITE" id="PS50097">
    <property type="entry name" value="BTB"/>
    <property type="match status" value="1"/>
</dbReference>